<evidence type="ECO:0000256" key="1">
    <source>
        <dbReference type="SAM" id="MobiDB-lite"/>
    </source>
</evidence>
<proteinExistence type="predicted"/>
<evidence type="ECO:0000313" key="4">
    <source>
        <dbReference type="Proteomes" id="UP001603857"/>
    </source>
</evidence>
<dbReference type="InterPro" id="IPR000253">
    <property type="entry name" value="FHA_dom"/>
</dbReference>
<dbReference type="InterPro" id="IPR002716">
    <property type="entry name" value="PIN_dom"/>
</dbReference>
<feature type="region of interest" description="Disordered" evidence="1">
    <location>
        <begin position="850"/>
        <end position="872"/>
    </location>
</feature>
<dbReference type="CDD" id="cd22691">
    <property type="entry name" value="FHA_PS1-like"/>
    <property type="match status" value="1"/>
</dbReference>
<dbReference type="Pfam" id="PF13638">
    <property type="entry name" value="PIN_4"/>
    <property type="match status" value="1"/>
</dbReference>
<dbReference type="PROSITE" id="PS50006">
    <property type="entry name" value="FHA_DOMAIN"/>
    <property type="match status" value="1"/>
</dbReference>
<dbReference type="PANTHER" id="PTHR22593:SF8">
    <property type="entry name" value="FHA DOMAIN-CONTAINING PROTEIN PS1"/>
    <property type="match status" value="1"/>
</dbReference>
<dbReference type="SUPFAM" id="SSF49879">
    <property type="entry name" value="SMAD/FHA domain"/>
    <property type="match status" value="1"/>
</dbReference>
<dbReference type="Gene3D" id="3.40.50.1010">
    <property type="entry name" value="5'-nuclease"/>
    <property type="match status" value="1"/>
</dbReference>
<evidence type="ECO:0000313" key="3">
    <source>
        <dbReference type="EMBL" id="KAL2335030.1"/>
    </source>
</evidence>
<dbReference type="Gene3D" id="2.60.200.20">
    <property type="match status" value="1"/>
</dbReference>
<feature type="compositionally biased region" description="Polar residues" evidence="1">
    <location>
        <begin position="945"/>
        <end position="967"/>
    </location>
</feature>
<name>A0ABD1MIZ7_9FABA</name>
<feature type="domain" description="FHA" evidence="2">
    <location>
        <begin position="48"/>
        <end position="99"/>
    </location>
</feature>
<organism evidence="3 4">
    <name type="scientific">Flemingia macrophylla</name>
    <dbReference type="NCBI Taxonomy" id="520843"/>
    <lineage>
        <taxon>Eukaryota</taxon>
        <taxon>Viridiplantae</taxon>
        <taxon>Streptophyta</taxon>
        <taxon>Embryophyta</taxon>
        <taxon>Tracheophyta</taxon>
        <taxon>Spermatophyta</taxon>
        <taxon>Magnoliopsida</taxon>
        <taxon>eudicotyledons</taxon>
        <taxon>Gunneridae</taxon>
        <taxon>Pentapetalae</taxon>
        <taxon>rosids</taxon>
        <taxon>fabids</taxon>
        <taxon>Fabales</taxon>
        <taxon>Fabaceae</taxon>
        <taxon>Papilionoideae</taxon>
        <taxon>50 kb inversion clade</taxon>
        <taxon>NPAAA clade</taxon>
        <taxon>indigoferoid/millettioid clade</taxon>
        <taxon>Phaseoleae</taxon>
        <taxon>Flemingia</taxon>
    </lineage>
</organism>
<keyword evidence="4" id="KW-1185">Reference proteome</keyword>
<feature type="compositionally biased region" description="Polar residues" evidence="1">
    <location>
        <begin position="859"/>
        <end position="869"/>
    </location>
</feature>
<comment type="caution">
    <text evidence="3">The sequence shown here is derived from an EMBL/GenBank/DDBJ whole genome shotgun (WGS) entry which is preliminary data.</text>
</comment>
<dbReference type="PANTHER" id="PTHR22593">
    <property type="entry name" value="TRANSMEMBRANE PROTEIN 18"/>
    <property type="match status" value="1"/>
</dbReference>
<gene>
    <name evidence="3" type="ORF">Fmac_016243</name>
</gene>
<dbReference type="CDD" id="cd09880">
    <property type="entry name" value="PIN_Smg5-6-like"/>
    <property type="match status" value="1"/>
</dbReference>
<evidence type="ECO:0000259" key="2">
    <source>
        <dbReference type="PROSITE" id="PS50006"/>
    </source>
</evidence>
<dbReference type="Pfam" id="PF00498">
    <property type="entry name" value="FHA"/>
    <property type="match status" value="1"/>
</dbReference>
<accession>A0ABD1MIZ7</accession>
<dbReference type="Proteomes" id="UP001603857">
    <property type="component" value="Unassembled WGS sequence"/>
</dbReference>
<feature type="region of interest" description="Disordered" evidence="1">
    <location>
        <begin position="781"/>
        <end position="812"/>
    </location>
</feature>
<dbReference type="InterPro" id="IPR008984">
    <property type="entry name" value="SMAD_FHA_dom_sf"/>
</dbReference>
<sequence>MGSEEQEEEGEIPVLSVLKNNTLLKNIFIVNNKEKQQQSRGSDHVDELIVGRHPDCDLTLTHPSISRFHLQIRSAPSLRRFSVVDLSSVHGTWVSGRRIEPMVSVEMKEGDALRIGVSSRVYRLHWIPVSRAYDLENPFVAQLDTVAEEEEEEVVEQDKTQVRYHSLMRMRMSLEVHEHEEGKKQFPLRNLNCSPAEMKNTESMDSIIEDISSLFPCENSELALEEDIPLAPWMLKNMVSLCCEEERKGPSKVEAVGRIQSELQNLNCSPAEMENTESMDSIIEDISSLFLCENAELALEEDIPLAPWMLKNMVSLSCEEERKSPSKVEAVGRIQSEPFGIKTSPMMYDGENIMCDSWSQVLSPPPYVESIVGCVERLAECLSTTSCFPAAEAVLETEMQFHSPPDTFASPLLLDHENLFEKHRSSLLVNTAPSSLDEKSAAEAVIMPKETECESECTLRDDESVIDAFTVPSSLDEKSAAEAVTMPRESESGLESECILGDAGSMVDAFTVGAGTLNSANLFVPVEKVTMDSLSDEEKEDIYRSQSALLNDKFSHDQGRSLKEIVQDVGNKCTRSVSPIQNQTESVKLSIPQEPLLTNTNEKQTLQSDTEFLESCVKAMKKPSTNHNIWSRRGKAARAPHLRTSKDIINKTMSKNLFSVLDGEVEEEIFTPDKENFSPNTLQMRFLKGKAEEIQHSMSHRSRCLSKGTFNSEIHRNESIGPTLCKTNQNDTKNIVSKDLISILDGDKEEEEIFTPDKENFSPNSLQLCLLKKKGTVEEIKRSKSQKSSPLSKVTFNPDTYPKEDTGSTISENLFSDFDGEEEEEMLTPDKENISPNTLQLQLLKKKGKVEEIKRSKSQRSPLSKSTFNPELYPNEVAGPTFCKINQKDIINRTISKDLFSDLDGEEEEEELYTPDKENFSPNTLQLLLLKKKGKVEEIKHSKSPWPQNSKDNFGSDENMSKENQTPKVAHDKKLQRKPFSSHMKLAQDQESMTFKNRVDRVPFQSLKNSGGKRRSSTFFCPVSAAKSFPFNNCGQILDQPINPSDISGVPKRSSWDMIVDTTSLMNKESRKALQLLQGLKGTRLIIPRLVFRELDSMKRQFSIFRRISEASLALEWIEECMVKTNWWIHIQSSVDEGRMIAPTPPASPQTRFSEECWTSLASQKCSMEIASPTVEDHVLDFALLYRKNQNDGQLVLLSEDVTLKIKCMAEGLLCEPVEEFRESLVNPFSERFLWTNSSPRGQTWSCQDDVVLREKYCRLPLWKSSKGVASGLKLILLHNSQYGL</sequence>
<dbReference type="EMBL" id="JBGMDY010000005">
    <property type="protein sequence ID" value="KAL2335030.1"/>
    <property type="molecule type" value="Genomic_DNA"/>
</dbReference>
<reference evidence="3 4" key="1">
    <citation type="submission" date="2024-08" db="EMBL/GenBank/DDBJ databases">
        <title>Insights into the chromosomal genome structure of Flemingia macrophylla.</title>
        <authorList>
            <person name="Ding Y."/>
            <person name="Zhao Y."/>
            <person name="Bi W."/>
            <person name="Wu M."/>
            <person name="Zhao G."/>
            <person name="Gong Y."/>
            <person name="Li W."/>
            <person name="Zhang P."/>
        </authorList>
    </citation>
    <scope>NUCLEOTIDE SEQUENCE [LARGE SCALE GENOMIC DNA]</scope>
    <source>
        <strain evidence="3">DYQJB</strain>
        <tissue evidence="3">Leaf</tissue>
    </source>
</reference>
<feature type="region of interest" description="Disordered" evidence="1">
    <location>
        <begin position="938"/>
        <end position="988"/>
    </location>
</feature>
<dbReference type="SMART" id="SM00240">
    <property type="entry name" value="FHA"/>
    <property type="match status" value="1"/>
</dbReference>
<feature type="compositionally biased region" description="Polar residues" evidence="1">
    <location>
        <begin position="786"/>
        <end position="798"/>
    </location>
</feature>
<protein>
    <recommendedName>
        <fullName evidence="2">FHA domain-containing protein</fullName>
    </recommendedName>
</protein>